<organism evidence="1 2">
    <name type="scientific">Scutellospora calospora</name>
    <dbReference type="NCBI Taxonomy" id="85575"/>
    <lineage>
        <taxon>Eukaryota</taxon>
        <taxon>Fungi</taxon>
        <taxon>Fungi incertae sedis</taxon>
        <taxon>Mucoromycota</taxon>
        <taxon>Glomeromycotina</taxon>
        <taxon>Glomeromycetes</taxon>
        <taxon>Diversisporales</taxon>
        <taxon>Gigasporaceae</taxon>
        <taxon>Scutellospora</taxon>
    </lineage>
</organism>
<evidence type="ECO:0000313" key="1">
    <source>
        <dbReference type="EMBL" id="CAG8545538.1"/>
    </source>
</evidence>
<reference evidence="1" key="1">
    <citation type="submission" date="2021-06" db="EMBL/GenBank/DDBJ databases">
        <authorList>
            <person name="Kallberg Y."/>
            <person name="Tangrot J."/>
            <person name="Rosling A."/>
        </authorList>
    </citation>
    <scope>NUCLEOTIDE SEQUENCE</scope>
    <source>
        <strain evidence="1">AU212A</strain>
    </source>
</reference>
<protein>
    <submittedName>
        <fullName evidence="1">8157_t:CDS:1</fullName>
    </submittedName>
</protein>
<evidence type="ECO:0000313" key="2">
    <source>
        <dbReference type="Proteomes" id="UP000789860"/>
    </source>
</evidence>
<dbReference type="Proteomes" id="UP000789860">
    <property type="component" value="Unassembled WGS sequence"/>
</dbReference>
<proteinExistence type="predicted"/>
<gene>
    <name evidence="1" type="ORF">SCALOS_LOCUS4999</name>
</gene>
<comment type="caution">
    <text evidence="1">The sequence shown here is derived from an EMBL/GenBank/DDBJ whole genome shotgun (WGS) entry which is preliminary data.</text>
</comment>
<name>A0ACA9LUR0_9GLOM</name>
<feature type="non-terminal residue" evidence="1">
    <location>
        <position position="1"/>
    </location>
</feature>
<keyword evidence="2" id="KW-1185">Reference proteome</keyword>
<accession>A0ACA9LUR0</accession>
<dbReference type="EMBL" id="CAJVPM010007413">
    <property type="protein sequence ID" value="CAG8545538.1"/>
    <property type="molecule type" value="Genomic_DNA"/>
</dbReference>
<sequence>DTTIDAKVADAVDTSDHKKNAEDGKQLKNNARGKKEVIGYLYSNKVV</sequence>